<organism evidence="2 3">
    <name type="scientific">Candidatus Zambryskibacteria bacterium CG10_big_fil_rev_8_21_14_0_10_42_12</name>
    <dbReference type="NCBI Taxonomy" id="1975115"/>
    <lineage>
        <taxon>Bacteria</taxon>
        <taxon>Candidatus Zambryskiibacteriota</taxon>
    </lineage>
</organism>
<gene>
    <name evidence="2" type="ORF">COV34_03415</name>
</gene>
<dbReference type="AlphaFoldDB" id="A0A2H0QTW8"/>
<evidence type="ECO:0008006" key="4">
    <source>
        <dbReference type="Google" id="ProtNLM"/>
    </source>
</evidence>
<evidence type="ECO:0000313" key="3">
    <source>
        <dbReference type="Proteomes" id="UP000231333"/>
    </source>
</evidence>
<dbReference type="Proteomes" id="UP000231333">
    <property type="component" value="Unassembled WGS sequence"/>
</dbReference>
<sequence length="288" mass="32922">MKNSPLPIIGILIVIAAIATVERNDSVVDPFDRENGSEYTNDYYYPEDDERQEEPSIDAPTTQKQESPYRAYVSLTDFTSSKYEGAPGEERVSISLSRRAPEPINITGWQIWSVATGNRATIGQGIYTYHQNGSTVVPVVLTPGQEARVYSGSSPFEYSFVPNICMAYLADTRDVPRGFPSRCPDPADKAFPLPFFDRGNECRDYIETMASCEAPSRDDDFDAALTRECRAYIREITGYENCVRLWQNDEDFYEDEWWIYLEKPSRMYGDRDEQILLFDERGILVDSY</sequence>
<comment type="caution">
    <text evidence="2">The sequence shown here is derived from an EMBL/GenBank/DDBJ whole genome shotgun (WGS) entry which is preliminary data.</text>
</comment>
<proteinExistence type="predicted"/>
<feature type="compositionally biased region" description="Acidic residues" evidence="1">
    <location>
        <begin position="45"/>
        <end position="56"/>
    </location>
</feature>
<name>A0A2H0QTW8_9BACT</name>
<reference evidence="2 3" key="1">
    <citation type="submission" date="2017-09" db="EMBL/GenBank/DDBJ databases">
        <title>Depth-based differentiation of microbial function through sediment-hosted aquifers and enrichment of novel symbionts in the deep terrestrial subsurface.</title>
        <authorList>
            <person name="Probst A.J."/>
            <person name="Ladd B."/>
            <person name="Jarett J.K."/>
            <person name="Geller-Mcgrath D.E."/>
            <person name="Sieber C.M."/>
            <person name="Emerson J.B."/>
            <person name="Anantharaman K."/>
            <person name="Thomas B.C."/>
            <person name="Malmstrom R."/>
            <person name="Stieglmeier M."/>
            <person name="Klingl A."/>
            <person name="Woyke T."/>
            <person name="Ryan C.M."/>
            <person name="Banfield J.F."/>
        </authorList>
    </citation>
    <scope>NUCLEOTIDE SEQUENCE [LARGE SCALE GENOMIC DNA]</scope>
    <source>
        <strain evidence="2">CG10_big_fil_rev_8_21_14_0_10_42_12</strain>
    </source>
</reference>
<dbReference type="EMBL" id="PCXL01000026">
    <property type="protein sequence ID" value="PIR37244.1"/>
    <property type="molecule type" value="Genomic_DNA"/>
</dbReference>
<feature type="region of interest" description="Disordered" evidence="1">
    <location>
        <begin position="28"/>
        <end position="66"/>
    </location>
</feature>
<evidence type="ECO:0000313" key="2">
    <source>
        <dbReference type="EMBL" id="PIR37244.1"/>
    </source>
</evidence>
<evidence type="ECO:0000256" key="1">
    <source>
        <dbReference type="SAM" id="MobiDB-lite"/>
    </source>
</evidence>
<accession>A0A2H0QTW8</accession>
<protein>
    <recommendedName>
        <fullName evidence="4">LTD domain-containing protein</fullName>
    </recommendedName>
</protein>